<dbReference type="GO" id="GO:0016740">
    <property type="term" value="F:transferase activity"/>
    <property type="evidence" value="ECO:0007669"/>
    <property type="project" value="UniProtKB-KW"/>
</dbReference>
<evidence type="ECO:0000313" key="9">
    <source>
        <dbReference type="EMBL" id="ERG92420.1"/>
    </source>
</evidence>
<keyword evidence="5" id="KW-0663">Pyridoxal phosphate</keyword>
<name>U1N6Y8_9EURY</name>
<organism evidence="9">
    <name type="scientific">Haloquadratum walsbyi J07HQW1</name>
    <dbReference type="NCBI Taxonomy" id="1238424"/>
    <lineage>
        <taxon>Archaea</taxon>
        <taxon>Methanobacteriati</taxon>
        <taxon>Methanobacteriota</taxon>
        <taxon>Stenosarchaea group</taxon>
        <taxon>Halobacteria</taxon>
        <taxon>Halobacteriales</taxon>
        <taxon>Haloferacaceae</taxon>
        <taxon>Haloquadratum</taxon>
    </lineage>
</organism>
<dbReference type="PROSITE" id="PS00901">
    <property type="entry name" value="CYS_SYNTHASE"/>
    <property type="match status" value="1"/>
</dbReference>
<accession>U1N6Y8</accession>
<dbReference type="STRING" id="1238424.J07HQW1_02463"/>
<dbReference type="Gene3D" id="3.40.50.1100">
    <property type="match status" value="2"/>
</dbReference>
<evidence type="ECO:0000256" key="2">
    <source>
        <dbReference type="ARBA" id="ARBA00007103"/>
    </source>
</evidence>
<evidence type="ECO:0000256" key="6">
    <source>
        <dbReference type="ARBA" id="ARBA00023192"/>
    </source>
</evidence>
<comment type="cofactor">
    <cofactor evidence="1">
        <name>pyridoxal 5'-phosphate</name>
        <dbReference type="ChEBI" id="CHEBI:597326"/>
    </cofactor>
</comment>
<evidence type="ECO:0000256" key="7">
    <source>
        <dbReference type="SAM" id="MobiDB-lite"/>
    </source>
</evidence>
<sequence>MDANVLETIGSPLVRVDSPPGATIAAKIESKNPGGSAKDRPALAMVERAERAGDIEPGDALVEPTSGNTGIGLSVVAAAKGYDLTVVMPASQSPERRELMRAYGAKIELIDGTISDAKDRADDLEDSGMTQLRQFENAANPDAHYQTTAEEILDQIEGRTVDALVAGVGTGGTISGIGRRLREEFPAMSVIAVEPAENAVISGSEPGNDDFQGMGPGFISPNLDTELIDGVETVTIDAAEAECRRLAREEGILVGQSSAASNIAAKRIATQLADPTQPCNERKPGYIIEDAPNSGSAVTTSSLSTNENGNRNREADTDTDTDTDTVDTAEPTNTTTEYEHEAGIASSSSEEANTRSNCPLVITVFWDSGERYMSTGLFDDPGENHE</sequence>
<dbReference type="EMBL" id="KE356560">
    <property type="protein sequence ID" value="ERG92420.1"/>
    <property type="molecule type" value="Genomic_DNA"/>
</dbReference>
<dbReference type="CDD" id="cd01561">
    <property type="entry name" value="CBS_like"/>
    <property type="match status" value="1"/>
</dbReference>
<reference evidence="9" key="1">
    <citation type="journal article" date="2013" name="PLoS ONE">
        <title>Assembly-driven community genomics of a hypersaline microbial ecosystem.</title>
        <authorList>
            <person name="Podell S."/>
            <person name="Ugalde J.A."/>
            <person name="Narasingarao P."/>
            <person name="Banfield J.F."/>
            <person name="Heidelberg K.B."/>
            <person name="Allen E.E."/>
        </authorList>
    </citation>
    <scope>NUCLEOTIDE SEQUENCE [LARGE SCALE GENOMIC DNA]</scope>
</reference>
<proteinExistence type="inferred from homology"/>
<dbReference type="InterPro" id="IPR001926">
    <property type="entry name" value="TrpB-like_PALP"/>
</dbReference>
<dbReference type="SUPFAM" id="SSF53686">
    <property type="entry name" value="Tryptophan synthase beta subunit-like PLP-dependent enzymes"/>
    <property type="match status" value="1"/>
</dbReference>
<dbReference type="GO" id="GO:0006535">
    <property type="term" value="P:cysteine biosynthetic process from serine"/>
    <property type="evidence" value="ECO:0007669"/>
    <property type="project" value="InterPro"/>
</dbReference>
<gene>
    <name evidence="9" type="ORF">J07HQW1_02463</name>
</gene>
<feature type="compositionally biased region" description="Polar residues" evidence="7">
    <location>
        <begin position="293"/>
        <end position="309"/>
    </location>
</feature>
<evidence type="ECO:0000256" key="3">
    <source>
        <dbReference type="ARBA" id="ARBA00022605"/>
    </source>
</evidence>
<feature type="compositionally biased region" description="Acidic residues" evidence="7">
    <location>
        <begin position="317"/>
        <end position="327"/>
    </location>
</feature>
<keyword evidence="6" id="KW-0198">Cysteine biosynthesis</keyword>
<dbReference type="InterPro" id="IPR001216">
    <property type="entry name" value="P-phosphate_BS"/>
</dbReference>
<dbReference type="PANTHER" id="PTHR10314">
    <property type="entry name" value="CYSTATHIONINE BETA-SYNTHASE"/>
    <property type="match status" value="1"/>
</dbReference>
<evidence type="ECO:0000256" key="5">
    <source>
        <dbReference type="ARBA" id="ARBA00022898"/>
    </source>
</evidence>
<protein>
    <submittedName>
        <fullName evidence="9">Cysteine synthase</fullName>
    </submittedName>
</protein>
<dbReference type="Proteomes" id="UP000030649">
    <property type="component" value="Unassembled WGS sequence"/>
</dbReference>
<keyword evidence="3" id="KW-0028">Amino-acid biosynthesis</keyword>
<dbReference type="AlphaFoldDB" id="U1N6Y8"/>
<dbReference type="InterPro" id="IPR050214">
    <property type="entry name" value="Cys_Synth/Cystath_Beta-Synth"/>
</dbReference>
<keyword evidence="4" id="KW-0808">Transferase</keyword>
<evidence type="ECO:0000256" key="1">
    <source>
        <dbReference type="ARBA" id="ARBA00001933"/>
    </source>
</evidence>
<feature type="domain" description="Tryptophan synthase beta chain-like PALP" evidence="8">
    <location>
        <begin position="10"/>
        <end position="273"/>
    </location>
</feature>
<feature type="region of interest" description="Disordered" evidence="7">
    <location>
        <begin position="286"/>
        <end position="355"/>
    </location>
</feature>
<comment type="similarity">
    <text evidence="2">Belongs to the cysteine synthase/cystathionine beta-synthase family.</text>
</comment>
<evidence type="ECO:0000256" key="4">
    <source>
        <dbReference type="ARBA" id="ARBA00022679"/>
    </source>
</evidence>
<evidence type="ECO:0000259" key="8">
    <source>
        <dbReference type="Pfam" id="PF00291"/>
    </source>
</evidence>
<dbReference type="FunFam" id="3.40.50.1100:FF:000006">
    <property type="entry name" value="Cysteine synthase"/>
    <property type="match status" value="1"/>
</dbReference>
<dbReference type="Pfam" id="PF00291">
    <property type="entry name" value="PALP"/>
    <property type="match status" value="1"/>
</dbReference>
<dbReference type="InterPro" id="IPR036052">
    <property type="entry name" value="TrpB-like_PALP_sf"/>
</dbReference>
<dbReference type="HOGENOM" id="CLU_021018_1_0_2"/>